<proteinExistence type="predicted"/>
<dbReference type="AlphaFoldDB" id="A0A6M3LT57"/>
<organism evidence="1">
    <name type="scientific">viral metagenome</name>
    <dbReference type="NCBI Taxonomy" id="1070528"/>
    <lineage>
        <taxon>unclassified sequences</taxon>
        <taxon>metagenomes</taxon>
        <taxon>organismal metagenomes</taxon>
    </lineage>
</organism>
<gene>
    <name evidence="1" type="ORF">MM171A01690_0005</name>
    <name evidence="2" type="ORF">MM171B02299_0003</name>
</gene>
<protein>
    <submittedName>
        <fullName evidence="1">Uncharacterized protein</fullName>
    </submittedName>
</protein>
<dbReference type="EMBL" id="MT143716">
    <property type="protein sequence ID" value="QJB01577.1"/>
    <property type="molecule type" value="Genomic_DNA"/>
</dbReference>
<dbReference type="EMBL" id="MT143595">
    <property type="protein sequence ID" value="QJA98616.1"/>
    <property type="molecule type" value="Genomic_DNA"/>
</dbReference>
<name>A0A6M3LT57_9ZZZZ</name>
<evidence type="ECO:0000313" key="1">
    <source>
        <dbReference type="EMBL" id="QJA98616.1"/>
    </source>
</evidence>
<sequence>MKEIEIKIYTEKEGKDAVERKMIQFRNPTRREYLKWRETLLNAKSERDKVSNGTEEEKLETDRKILSMADDVKYSLLIGLNTNKVFTTQNDFLDVDQENLREILAWFNEQMSEDTDRFLKK</sequence>
<reference evidence="1" key="1">
    <citation type="submission" date="2020-03" db="EMBL/GenBank/DDBJ databases">
        <title>The deep terrestrial virosphere.</title>
        <authorList>
            <person name="Holmfeldt K."/>
            <person name="Nilsson E."/>
            <person name="Simone D."/>
            <person name="Lopez-Fernandez M."/>
            <person name="Wu X."/>
            <person name="de Brujin I."/>
            <person name="Lundin D."/>
            <person name="Andersson A."/>
            <person name="Bertilsson S."/>
            <person name="Dopson M."/>
        </authorList>
    </citation>
    <scope>NUCLEOTIDE SEQUENCE</scope>
    <source>
        <strain evidence="1">MM171A01690</strain>
        <strain evidence="2">MM171B02299</strain>
    </source>
</reference>
<accession>A0A6M3LT57</accession>
<evidence type="ECO:0000313" key="2">
    <source>
        <dbReference type="EMBL" id="QJB01577.1"/>
    </source>
</evidence>